<evidence type="ECO:0000313" key="10">
    <source>
        <dbReference type="Proteomes" id="UP000236721"/>
    </source>
</evidence>
<dbReference type="Proteomes" id="UP000236721">
    <property type="component" value="Unassembled WGS sequence"/>
</dbReference>
<feature type="transmembrane region" description="Helical" evidence="7">
    <location>
        <begin position="331"/>
        <end position="352"/>
    </location>
</feature>
<evidence type="ECO:0000259" key="8">
    <source>
        <dbReference type="Pfam" id="PF06808"/>
    </source>
</evidence>
<feature type="domain" description="TRAP C4-dicarboxylate transport system permease DctM subunit" evidence="8">
    <location>
        <begin position="55"/>
        <end position="473"/>
    </location>
</feature>
<comment type="subunit">
    <text evidence="7">The complex comprises the extracytoplasmic solute receptor protein and the two transmembrane proteins.</text>
</comment>
<evidence type="ECO:0000256" key="7">
    <source>
        <dbReference type="RuleBase" id="RU369079"/>
    </source>
</evidence>
<feature type="transmembrane region" description="Helical" evidence="7">
    <location>
        <begin position="96"/>
        <end position="118"/>
    </location>
</feature>
<dbReference type="PANTHER" id="PTHR33362">
    <property type="entry name" value="SIALIC ACID TRAP TRANSPORTER PERMEASE PROTEIN SIAT-RELATED"/>
    <property type="match status" value="1"/>
</dbReference>
<evidence type="ECO:0000256" key="1">
    <source>
        <dbReference type="ARBA" id="ARBA00004429"/>
    </source>
</evidence>
<comment type="function">
    <text evidence="7">Part of the tripartite ATP-independent periplasmic (TRAP) transport system.</text>
</comment>
<evidence type="ECO:0000256" key="2">
    <source>
        <dbReference type="ARBA" id="ARBA00022475"/>
    </source>
</evidence>
<reference evidence="10" key="1">
    <citation type="submission" date="2016-10" db="EMBL/GenBank/DDBJ databases">
        <authorList>
            <person name="Varghese N."/>
            <person name="Submissions S."/>
        </authorList>
    </citation>
    <scope>NUCLEOTIDE SEQUENCE [LARGE SCALE GENOMIC DNA]</scope>
    <source>
        <strain evidence="10">CGMCC 1.7062</strain>
    </source>
</reference>
<organism evidence="9 10">
    <name type="scientific">Vibrio hangzhouensis</name>
    <dbReference type="NCBI Taxonomy" id="462991"/>
    <lineage>
        <taxon>Bacteria</taxon>
        <taxon>Pseudomonadati</taxon>
        <taxon>Pseudomonadota</taxon>
        <taxon>Gammaproteobacteria</taxon>
        <taxon>Vibrionales</taxon>
        <taxon>Vibrionaceae</taxon>
        <taxon>Vibrio</taxon>
    </lineage>
</organism>
<feature type="transmembrane region" description="Helical" evidence="7">
    <location>
        <begin position="45"/>
        <end position="63"/>
    </location>
</feature>
<name>A0A1H5ZL39_9VIBR</name>
<feature type="transmembrane region" description="Helical" evidence="7">
    <location>
        <begin position="449"/>
        <end position="477"/>
    </location>
</feature>
<dbReference type="InterPro" id="IPR010656">
    <property type="entry name" value="DctM"/>
</dbReference>
<feature type="transmembrane region" description="Helical" evidence="7">
    <location>
        <begin position="267"/>
        <end position="286"/>
    </location>
</feature>
<dbReference type="InterPro" id="IPR004681">
    <property type="entry name" value="TRAP_DctM"/>
</dbReference>
<comment type="similarity">
    <text evidence="7">Belongs to the TRAP transporter large permease family.</text>
</comment>
<feature type="transmembrane region" description="Helical" evidence="7">
    <location>
        <begin position="372"/>
        <end position="398"/>
    </location>
</feature>
<feature type="transmembrane region" description="Helical" evidence="7">
    <location>
        <begin position="410"/>
        <end position="429"/>
    </location>
</feature>
<protein>
    <recommendedName>
        <fullName evidence="7">TRAP transporter large permease protein</fullName>
    </recommendedName>
</protein>
<feature type="transmembrane region" description="Helical" evidence="7">
    <location>
        <begin position="222"/>
        <end position="240"/>
    </location>
</feature>
<feature type="transmembrane region" description="Helical" evidence="7">
    <location>
        <begin position="184"/>
        <end position="210"/>
    </location>
</feature>
<evidence type="ECO:0000256" key="4">
    <source>
        <dbReference type="ARBA" id="ARBA00022692"/>
    </source>
</evidence>
<gene>
    <name evidence="9" type="ORF">SAMN04488244_1127</name>
</gene>
<comment type="subcellular location">
    <subcellularLocation>
        <location evidence="1 7">Cell inner membrane</location>
        <topology evidence="1 7">Multi-pass membrane protein</topology>
    </subcellularLocation>
</comment>
<dbReference type="Pfam" id="PF06808">
    <property type="entry name" value="DctM"/>
    <property type="match status" value="1"/>
</dbReference>
<dbReference type="PIRSF" id="PIRSF006066">
    <property type="entry name" value="HI0050"/>
    <property type="match status" value="1"/>
</dbReference>
<accession>A0A1H5ZL39</accession>
<evidence type="ECO:0000256" key="6">
    <source>
        <dbReference type="ARBA" id="ARBA00023136"/>
    </source>
</evidence>
<keyword evidence="5 7" id="KW-1133">Transmembrane helix</keyword>
<feature type="transmembrane region" description="Helical" evidence="7">
    <location>
        <begin position="15"/>
        <end position="38"/>
    </location>
</feature>
<keyword evidence="6 7" id="KW-0472">Membrane</keyword>
<feature type="transmembrane region" description="Helical" evidence="7">
    <location>
        <begin position="147"/>
        <end position="172"/>
    </location>
</feature>
<sequence>MFNLSSAKAESANRFNFILLAGGVIILSALGWLASYVISTDLSSIGIAYGSLLMLVLMIGLLLTGMQLAFVTGLVALIFTLGWFGVDALPLVTSRIFSFVNGYVFLAVPMFVLMAALLDRSGIARDLFDAMKSVGRKVRGGVAVQTLIVAVILASMSGVIGGETVLLGILALPQMLRLGYDRKLAIGTTCAGGALGTMLPPSIVLIIYGLSASVSIGDLFKASFLPAFILAFFYIGYVLIRCKLNPSLAPLPSQEELEEDAKENPSYFKALFFPLLSVATVLGSIYTGVASVTEASALGVVGIAVSAAIRKELNWTMIKESAIATMRTCGMIMWIGIGASALVGVYNLMGGIDFVEQTILALSGGNAMTTLLIMMAILFVLGMFLDWVGVALLTMPIFVPIITSLGMDPIWFGVVFCLNMQVAFLSPPFGPAAFYLKSVAPKDISLGEIFVSLLPFIALQISVLALVILFPQLALWWQ</sequence>
<keyword evidence="3 7" id="KW-0997">Cell inner membrane</keyword>
<keyword evidence="7" id="KW-0813">Transport</keyword>
<proteinExistence type="inferred from homology"/>
<dbReference type="AlphaFoldDB" id="A0A1H5ZL39"/>
<dbReference type="GO" id="GO:0005886">
    <property type="term" value="C:plasma membrane"/>
    <property type="evidence" value="ECO:0007669"/>
    <property type="project" value="UniProtKB-SubCell"/>
</dbReference>
<keyword evidence="4 7" id="KW-0812">Transmembrane</keyword>
<evidence type="ECO:0000313" key="9">
    <source>
        <dbReference type="EMBL" id="SEG36475.1"/>
    </source>
</evidence>
<dbReference type="GO" id="GO:0022857">
    <property type="term" value="F:transmembrane transporter activity"/>
    <property type="evidence" value="ECO:0007669"/>
    <property type="project" value="UniProtKB-UniRule"/>
</dbReference>
<dbReference type="NCBIfam" id="TIGR00786">
    <property type="entry name" value="dctM"/>
    <property type="match status" value="1"/>
</dbReference>
<dbReference type="EMBL" id="FNVG01000012">
    <property type="protein sequence ID" value="SEG36475.1"/>
    <property type="molecule type" value="Genomic_DNA"/>
</dbReference>
<keyword evidence="2" id="KW-1003">Cell membrane</keyword>
<dbReference type="PANTHER" id="PTHR33362:SF7">
    <property type="entry name" value="SLL1103 PROTEIN"/>
    <property type="match status" value="1"/>
</dbReference>
<feature type="transmembrane region" description="Helical" evidence="7">
    <location>
        <begin position="69"/>
        <end position="89"/>
    </location>
</feature>
<keyword evidence="10" id="KW-1185">Reference proteome</keyword>
<evidence type="ECO:0000256" key="3">
    <source>
        <dbReference type="ARBA" id="ARBA00022519"/>
    </source>
</evidence>
<evidence type="ECO:0000256" key="5">
    <source>
        <dbReference type="ARBA" id="ARBA00022989"/>
    </source>
</evidence>